<gene>
    <name evidence="1" type="ordered locus">LA2_00090</name>
</gene>
<reference evidence="1 2" key="1">
    <citation type="journal article" date="2011" name="J. Bacteriol.">
        <title>Genome sequence of Lactobacillus amylovorus GRL1112.</title>
        <authorList>
            <person name="Kant R."/>
            <person name="Paulin L."/>
            <person name="Alatalo E."/>
            <person name="de Vos W.M."/>
            <person name="Palva A."/>
        </authorList>
    </citation>
    <scope>NUCLEOTIDE SEQUENCE [LARGE SCALE GENOMIC DNA]</scope>
    <source>
        <strain evidence="1 2">GRL 1112</strain>
    </source>
</reference>
<dbReference type="KEGG" id="lam:LA2_00090"/>
<accession>E4SJ73</accession>
<proteinExistence type="predicted"/>
<dbReference type="PATRIC" id="fig|695560.3.peg.18"/>
<dbReference type="Proteomes" id="UP000007033">
    <property type="component" value="Chromosome"/>
</dbReference>
<protein>
    <submittedName>
        <fullName evidence="1">Uncharacterized protein</fullName>
    </submittedName>
</protein>
<dbReference type="HOGENOM" id="CLU_3118971_0_0_9"/>
<dbReference type="AlphaFoldDB" id="E4SJ73"/>
<evidence type="ECO:0000313" key="2">
    <source>
        <dbReference type="Proteomes" id="UP000007033"/>
    </source>
</evidence>
<evidence type="ECO:0000313" key="1">
    <source>
        <dbReference type="EMBL" id="ADQ58021.1"/>
    </source>
</evidence>
<organism evidence="1 2">
    <name type="scientific">Lactobacillus amylovorus (strain GRL 1112)</name>
    <dbReference type="NCBI Taxonomy" id="695560"/>
    <lineage>
        <taxon>Bacteria</taxon>
        <taxon>Bacillati</taxon>
        <taxon>Bacillota</taxon>
        <taxon>Bacilli</taxon>
        <taxon>Lactobacillales</taxon>
        <taxon>Lactobacillaceae</taxon>
        <taxon>Lactobacillus</taxon>
    </lineage>
</organism>
<name>E4SJ73_LACAR</name>
<dbReference type="EMBL" id="CP002338">
    <property type="protein sequence ID" value="ADQ58021.1"/>
    <property type="molecule type" value="Genomic_DNA"/>
</dbReference>
<sequence>MAFIIEHHGSDARACGPFLGSCSSLATYLPEEIKQRFKDDKEREQKNKDK</sequence>